<evidence type="ECO:0000313" key="1">
    <source>
        <dbReference type="EMBL" id="ADO37286.1"/>
    </source>
</evidence>
<dbReference type="AlphaFoldDB" id="E3GNP3"/>
<name>E3GNP3_9FIRM</name>
<proteinExistence type="predicted"/>
<protein>
    <submittedName>
        <fullName evidence="1">Uncharacterized protein</fullName>
    </submittedName>
</protein>
<sequence>MYFLWLNDTGKVIKSECNLGKGLFQKDRRRTYSGNYSMKNLSFFQK</sequence>
<dbReference type="HOGENOM" id="CLU_3183813_0_0_9"/>
<organism evidence="1 2">
    <name type="scientific">Eubacterium callanderi</name>
    <dbReference type="NCBI Taxonomy" id="53442"/>
    <lineage>
        <taxon>Bacteria</taxon>
        <taxon>Bacillati</taxon>
        <taxon>Bacillota</taxon>
        <taxon>Clostridia</taxon>
        <taxon>Eubacteriales</taxon>
        <taxon>Eubacteriaceae</taxon>
        <taxon>Eubacterium</taxon>
    </lineage>
</organism>
<keyword evidence="2" id="KW-1185">Reference proteome</keyword>
<gene>
    <name evidence="1" type="ordered locus">ELI_2303</name>
</gene>
<reference evidence="1 2" key="2">
    <citation type="journal article" date="2011" name="J. Bacteriol.">
        <title>Complete genome sequence of a carbon monoxide-utilizing acetogen, Eubacterium limosum KIST612.</title>
        <authorList>
            <person name="Roh H."/>
            <person name="Ko H.J."/>
            <person name="Kim D."/>
            <person name="Choi D.G."/>
            <person name="Park S."/>
            <person name="Kim S."/>
            <person name="Chang I.S."/>
            <person name="Choi I.G."/>
        </authorList>
    </citation>
    <scope>NUCLEOTIDE SEQUENCE [LARGE SCALE GENOMIC DNA]</scope>
    <source>
        <strain evidence="1 2">KIST612</strain>
    </source>
</reference>
<dbReference type="EMBL" id="CP002273">
    <property type="protein sequence ID" value="ADO37286.1"/>
    <property type="molecule type" value="Genomic_DNA"/>
</dbReference>
<accession>E3GNP3</accession>
<dbReference type="KEGG" id="elm:ELI_2303"/>
<evidence type="ECO:0000313" key="2">
    <source>
        <dbReference type="Proteomes" id="UP000006873"/>
    </source>
</evidence>
<reference key="1">
    <citation type="submission" date="2010-09" db="EMBL/GenBank/DDBJ databases">
        <authorList>
            <person name="Roh H."/>
            <person name="Ko H.-J."/>
            <person name="Kim D."/>
            <person name="Choi D.G."/>
            <person name="Park S."/>
            <person name="Kim S."/>
            <person name="Kim K.H."/>
            <person name="Chang I.S."/>
            <person name="Choi I.-G."/>
        </authorList>
    </citation>
    <scope>NUCLEOTIDE SEQUENCE</scope>
    <source>
        <strain>KIST612</strain>
    </source>
</reference>
<dbReference type="Proteomes" id="UP000006873">
    <property type="component" value="Chromosome"/>
</dbReference>